<evidence type="ECO:0000313" key="3">
    <source>
        <dbReference type="Proteomes" id="UP001139289"/>
    </source>
</evidence>
<name>A0A9X1S0I5_9MICO</name>
<evidence type="ECO:0000256" key="1">
    <source>
        <dbReference type="SAM" id="MobiDB-lite"/>
    </source>
</evidence>
<dbReference type="EMBL" id="JAGTTM010000001">
    <property type="protein sequence ID" value="MCC2028768.1"/>
    <property type="molecule type" value="Genomic_DNA"/>
</dbReference>
<dbReference type="AlphaFoldDB" id="A0A9X1S0I5"/>
<dbReference type="Proteomes" id="UP001139289">
    <property type="component" value="Unassembled WGS sequence"/>
</dbReference>
<organism evidence="2 3">
    <name type="scientific">Microbacterium tenebrionis</name>
    <dbReference type="NCBI Taxonomy" id="2830665"/>
    <lineage>
        <taxon>Bacteria</taxon>
        <taxon>Bacillati</taxon>
        <taxon>Actinomycetota</taxon>
        <taxon>Actinomycetes</taxon>
        <taxon>Micrococcales</taxon>
        <taxon>Microbacteriaceae</taxon>
        <taxon>Microbacterium</taxon>
    </lineage>
</organism>
<accession>A0A9X1S0I5</accession>
<feature type="region of interest" description="Disordered" evidence="1">
    <location>
        <begin position="42"/>
        <end position="68"/>
    </location>
</feature>
<keyword evidence="3" id="KW-1185">Reference proteome</keyword>
<reference evidence="2" key="1">
    <citation type="submission" date="2021-04" db="EMBL/GenBank/DDBJ databases">
        <title>Microbacterium tenobrionis sp. nov. and Microbacterium allomyrinae sp. nov., isolated from larvae of Tenobrio molitor and Allomyrina dichotoma, respectively.</title>
        <authorList>
            <person name="Lee S.D."/>
        </authorList>
    </citation>
    <scope>NUCLEOTIDE SEQUENCE</scope>
    <source>
        <strain evidence="2">YMB-B2</strain>
    </source>
</reference>
<evidence type="ECO:0000313" key="2">
    <source>
        <dbReference type="EMBL" id="MCC2028768.1"/>
    </source>
</evidence>
<comment type="caution">
    <text evidence="2">The sequence shown here is derived from an EMBL/GenBank/DDBJ whole genome shotgun (WGS) entry which is preliminary data.</text>
</comment>
<protein>
    <submittedName>
        <fullName evidence="2">Uncharacterized protein</fullName>
    </submittedName>
</protein>
<gene>
    <name evidence="2" type="ORF">KEC56_04405</name>
</gene>
<feature type="compositionally biased region" description="Basic and acidic residues" evidence="1">
    <location>
        <begin position="58"/>
        <end position="68"/>
    </location>
</feature>
<sequence>MLQNLTGWHALIILGIVIDVSRGRADGSAVRCRARRDLVARPVDASPRSSARTACRSMRSDSPRPFDA</sequence>
<dbReference type="RefSeq" id="WP_227529971.1">
    <property type="nucleotide sequence ID" value="NZ_JAGTTM010000001.1"/>
</dbReference>
<proteinExistence type="predicted"/>